<evidence type="ECO:0000313" key="2">
    <source>
        <dbReference type="Proteomes" id="UP000276133"/>
    </source>
</evidence>
<name>A0A3M7SAQ3_BRAPC</name>
<comment type="caution">
    <text evidence="1">The sequence shown here is derived from an EMBL/GenBank/DDBJ whole genome shotgun (WGS) entry which is preliminary data.</text>
</comment>
<organism evidence="1 2">
    <name type="scientific">Brachionus plicatilis</name>
    <name type="common">Marine rotifer</name>
    <name type="synonym">Brachionus muelleri</name>
    <dbReference type="NCBI Taxonomy" id="10195"/>
    <lineage>
        <taxon>Eukaryota</taxon>
        <taxon>Metazoa</taxon>
        <taxon>Spiralia</taxon>
        <taxon>Gnathifera</taxon>
        <taxon>Rotifera</taxon>
        <taxon>Eurotatoria</taxon>
        <taxon>Monogononta</taxon>
        <taxon>Pseudotrocha</taxon>
        <taxon>Ploima</taxon>
        <taxon>Brachionidae</taxon>
        <taxon>Brachionus</taxon>
    </lineage>
</organism>
<accession>A0A3M7SAQ3</accession>
<sequence length="121" mass="14269">MKLKRSLNGTIDSIIFCFRRAFGIIVTNFYLRFFSQKFLKFEEYKIFGSDSFKINLANLTEKFRNINKQRTKKSLLLTLPIWPVPSPVEKRGGVMMMQAHRGRDEEACKLELMIVCWVQEP</sequence>
<dbReference type="EMBL" id="REGN01001757">
    <property type="protein sequence ID" value="RNA32737.1"/>
    <property type="molecule type" value="Genomic_DNA"/>
</dbReference>
<gene>
    <name evidence="1" type="ORF">BpHYR1_013870</name>
</gene>
<protein>
    <submittedName>
        <fullName evidence="1">Uncharacterized protein</fullName>
    </submittedName>
</protein>
<reference evidence="1 2" key="1">
    <citation type="journal article" date="2018" name="Sci. Rep.">
        <title>Genomic signatures of local adaptation to the degree of environmental predictability in rotifers.</title>
        <authorList>
            <person name="Franch-Gras L."/>
            <person name="Hahn C."/>
            <person name="Garcia-Roger E.M."/>
            <person name="Carmona M.J."/>
            <person name="Serra M."/>
            <person name="Gomez A."/>
        </authorList>
    </citation>
    <scope>NUCLEOTIDE SEQUENCE [LARGE SCALE GENOMIC DNA]</scope>
    <source>
        <strain evidence="1">HYR1</strain>
    </source>
</reference>
<proteinExistence type="predicted"/>
<keyword evidence="2" id="KW-1185">Reference proteome</keyword>
<dbReference type="Proteomes" id="UP000276133">
    <property type="component" value="Unassembled WGS sequence"/>
</dbReference>
<dbReference type="AlphaFoldDB" id="A0A3M7SAQ3"/>
<evidence type="ECO:0000313" key="1">
    <source>
        <dbReference type="EMBL" id="RNA32737.1"/>
    </source>
</evidence>